<dbReference type="RefSeq" id="WP_345606854.1">
    <property type="nucleotide sequence ID" value="NZ_BAABIV010000044.1"/>
</dbReference>
<protein>
    <recommendedName>
        <fullName evidence="1">CD-NTase associated protein 4-like DNA endonuclease domain-containing protein</fullName>
    </recommendedName>
</protein>
<dbReference type="Proteomes" id="UP001500610">
    <property type="component" value="Unassembled WGS sequence"/>
</dbReference>
<proteinExistence type="predicted"/>
<organism evidence="2 3">
    <name type="scientific">Streptomyces hyderabadensis</name>
    <dbReference type="NCBI Taxonomy" id="598549"/>
    <lineage>
        <taxon>Bacteria</taxon>
        <taxon>Bacillati</taxon>
        <taxon>Actinomycetota</taxon>
        <taxon>Actinomycetes</taxon>
        <taxon>Kitasatosporales</taxon>
        <taxon>Streptomycetaceae</taxon>
        <taxon>Streptomyces</taxon>
    </lineage>
</organism>
<keyword evidence="3" id="KW-1185">Reference proteome</keyword>
<evidence type="ECO:0000313" key="3">
    <source>
        <dbReference type="Proteomes" id="UP001500610"/>
    </source>
</evidence>
<comment type="caution">
    <text evidence="2">The sequence shown here is derived from an EMBL/GenBank/DDBJ whole genome shotgun (WGS) entry which is preliminary data.</text>
</comment>
<feature type="domain" description="CD-NTase associated protein 4-like DNA endonuclease" evidence="1">
    <location>
        <begin position="7"/>
        <end position="111"/>
    </location>
</feature>
<dbReference type="EMBL" id="BAABIV010000044">
    <property type="protein sequence ID" value="GAA5015249.1"/>
    <property type="molecule type" value="Genomic_DNA"/>
</dbReference>
<evidence type="ECO:0000313" key="2">
    <source>
        <dbReference type="EMBL" id="GAA5015249.1"/>
    </source>
</evidence>
<accession>A0ABP9IZ36</accession>
<name>A0ABP9IZ36_9ACTN</name>
<evidence type="ECO:0000259" key="1">
    <source>
        <dbReference type="Pfam" id="PF14130"/>
    </source>
</evidence>
<sequence>MTLAPADGGRRSRRGFLYQDAVTLLDCLDMLEGHWTEVSWEDLEDILCYKADAPSYRQVKTVEGAKRHSIADICKPDAAKKAENRTAATSYLGKLFGGKPLPEGTRFTLIVNETPQRDLFQFVCERGGARGPVSADDRERIIDKLNGLSLPDGRDVGWCVDRLDVLVTARTCDQVEDEARRRLIPLITTYLGQDPLAQEVDNVLLGLVSGYIARRAAEPEPQRHTAHGFRRILEKSILQVTGQRPDGSTEPLMALQAKLRPAGVPVAEAERQHEAMLTFRQAQRRSLGGERQRLAELSDKVYAICQLTSMQRRGGLIEAGEPAYRETMLKVSQMREVVSGAVDLSQALAVLSDITARCQNRYEDAS</sequence>
<reference evidence="3" key="1">
    <citation type="journal article" date="2019" name="Int. J. Syst. Evol. Microbiol.">
        <title>The Global Catalogue of Microorganisms (GCM) 10K type strain sequencing project: providing services to taxonomists for standard genome sequencing and annotation.</title>
        <authorList>
            <consortium name="The Broad Institute Genomics Platform"/>
            <consortium name="The Broad Institute Genome Sequencing Center for Infectious Disease"/>
            <person name="Wu L."/>
            <person name="Ma J."/>
        </authorList>
    </citation>
    <scope>NUCLEOTIDE SEQUENCE [LARGE SCALE GENOMIC DNA]</scope>
    <source>
        <strain evidence="3">JCM 17657</strain>
    </source>
</reference>
<dbReference type="Pfam" id="PF14130">
    <property type="entry name" value="Cap4_nuclease"/>
    <property type="match status" value="1"/>
</dbReference>
<dbReference type="InterPro" id="IPR025382">
    <property type="entry name" value="Cap4-like_endonuclease_dom"/>
</dbReference>
<gene>
    <name evidence="2" type="ORF">GCM10023257_74660</name>
</gene>